<feature type="region of interest" description="Disordered" evidence="1">
    <location>
        <begin position="43"/>
        <end position="63"/>
    </location>
</feature>
<gene>
    <name evidence="3" type="primary">20202555</name>
    <name evidence="2" type="ORF">HELRODRAFT_168928</name>
</gene>
<dbReference type="InParanoid" id="T1F155"/>
<evidence type="ECO:0000313" key="2">
    <source>
        <dbReference type="EMBL" id="ESO08998.1"/>
    </source>
</evidence>
<dbReference type="GeneID" id="20202555"/>
<dbReference type="KEGG" id="hro:HELRODRAFT_168928"/>
<sequence length="997" mass="114042">MYEEIHLYFKKLSPTIKKSSRNKYLKDDEEHAKIKIKREQNGSNYKTLTLTPSTENSNSDSKFNVKNSTNNHNMSLNNQCSLVCQQCFNPGTNYICYPQPTNAIKYMSNSALKPLSCQPCCQPCSQPVMECFSKRPAPLVAQAKVLNKPQPYIAFTPSISPPCSPVCQPQCLSPCPQPCIIPGPVQRPIPPQPICYCIQCSPCLQSPLLSNSPTYLSGYSPTCVQQCSSPAVQQFCVPQITVPKTILCESVQPKCTNIMRQKNITSCSPGYVTKRHHKCSKSCSPCCCPTNESAQLMKCPCVNVPIQSIEQRKENLKKNHRLKKVSIHPTQQLSKSNVQKKIHDYQQKLRNKQYQPKKYGKYSSRSPFSKYSSLRDNSKSPCTYKCFLLSSSEHGNEYQCLRTDVLLKDRVLANSIKKRQQPLKLNNRKISQDVVVEKMNMGPSNLIKNRQLPLKLNNRKISQDIVVEKMNVNPISCDTIYDQNTPLSLRGRNHPCSCYYNRNRNFIPRQNCQPCHNCFNQHCKCFIRCPYRSNSLPRMPSYCHGYPQSEFNNYSSYKNNYDLPNEFHQDDDYMYGSEYDVIDDPQSEKYPFRSHSLPPQLFPVTKTQRTLIKPPVRNEKKISFHPRGVSQLRRTSRYNDGTYDRRYLKNYPTKGMHLETFGSGKNYEEEQVVMLDADIEDGGVYEFDYNMLQANNNYGFSSSETDDDDYENDDDYDDYYDVGCGDCVEDEYVYDSYLPRYDCNYFCDYQDEIPYEIEEIVLLDQPNMMYCPNYFHCPPKPCCCCNSCPMPVTNMFSMQDNSDLIHKLSGEKTNCKAIDAKVKKALEKDPTYCRLMKERDEIRVQKEVDKILNSILMKRNMLNCCNKSCCCSPCSPVCPCTNYFNQFYPCRSHPICSSSPCCNSQAQVIVVPSFYGKSSSSSSSSNCLKPKLFSRSKSCKPCSSHLQTMVPITGSPSCIPQSPPNIYNWLYHSWPGVGSSCGTMGCYQPPCCNPCTK</sequence>
<name>T1F155_HELRO</name>
<dbReference type="CTD" id="20202555"/>
<feature type="compositionally biased region" description="Low complexity" evidence="1">
    <location>
        <begin position="361"/>
        <end position="372"/>
    </location>
</feature>
<organism evidence="3 4">
    <name type="scientific">Helobdella robusta</name>
    <name type="common">Californian leech</name>
    <dbReference type="NCBI Taxonomy" id="6412"/>
    <lineage>
        <taxon>Eukaryota</taxon>
        <taxon>Metazoa</taxon>
        <taxon>Spiralia</taxon>
        <taxon>Lophotrochozoa</taxon>
        <taxon>Annelida</taxon>
        <taxon>Clitellata</taxon>
        <taxon>Hirudinea</taxon>
        <taxon>Rhynchobdellida</taxon>
        <taxon>Glossiphoniidae</taxon>
        <taxon>Helobdella</taxon>
    </lineage>
</organism>
<accession>T1F155</accession>
<reference evidence="4" key="1">
    <citation type="submission" date="2012-12" db="EMBL/GenBank/DDBJ databases">
        <authorList>
            <person name="Hellsten U."/>
            <person name="Grimwood J."/>
            <person name="Chapman J.A."/>
            <person name="Shapiro H."/>
            <person name="Aerts A."/>
            <person name="Otillar R.P."/>
            <person name="Terry A.Y."/>
            <person name="Boore J.L."/>
            <person name="Simakov O."/>
            <person name="Marletaz F."/>
            <person name="Cho S.-J."/>
            <person name="Edsinger-Gonzales E."/>
            <person name="Havlak P."/>
            <person name="Kuo D.-H."/>
            <person name="Larsson T."/>
            <person name="Lv J."/>
            <person name="Arendt D."/>
            <person name="Savage R."/>
            <person name="Osoegawa K."/>
            <person name="de Jong P."/>
            <person name="Lindberg D.R."/>
            <person name="Seaver E.C."/>
            <person name="Weisblat D.A."/>
            <person name="Putnam N.H."/>
            <person name="Grigoriev I.V."/>
            <person name="Rokhsar D.S."/>
        </authorList>
    </citation>
    <scope>NUCLEOTIDE SEQUENCE</scope>
</reference>
<keyword evidence="4" id="KW-1185">Reference proteome</keyword>
<feature type="region of interest" description="Disordered" evidence="1">
    <location>
        <begin position="353"/>
        <end position="378"/>
    </location>
</feature>
<evidence type="ECO:0000313" key="4">
    <source>
        <dbReference type="Proteomes" id="UP000015101"/>
    </source>
</evidence>
<evidence type="ECO:0000256" key="1">
    <source>
        <dbReference type="SAM" id="MobiDB-lite"/>
    </source>
</evidence>
<dbReference type="EMBL" id="KB096023">
    <property type="protein sequence ID" value="ESO08998.1"/>
    <property type="molecule type" value="Genomic_DNA"/>
</dbReference>
<protein>
    <submittedName>
        <fullName evidence="2 3">Uncharacterized protein</fullName>
    </submittedName>
</protein>
<proteinExistence type="predicted"/>
<dbReference type="AlphaFoldDB" id="T1F155"/>
<dbReference type="EMBL" id="AMQM01003144">
    <property type="status" value="NOT_ANNOTATED_CDS"/>
    <property type="molecule type" value="Genomic_DNA"/>
</dbReference>
<dbReference type="RefSeq" id="XP_009013020.1">
    <property type="nucleotide sequence ID" value="XM_009014772.1"/>
</dbReference>
<reference evidence="2 4" key="2">
    <citation type="journal article" date="2013" name="Nature">
        <title>Insights into bilaterian evolution from three spiralian genomes.</title>
        <authorList>
            <person name="Simakov O."/>
            <person name="Marletaz F."/>
            <person name="Cho S.J."/>
            <person name="Edsinger-Gonzales E."/>
            <person name="Havlak P."/>
            <person name="Hellsten U."/>
            <person name="Kuo D.H."/>
            <person name="Larsson T."/>
            <person name="Lv J."/>
            <person name="Arendt D."/>
            <person name="Savage R."/>
            <person name="Osoegawa K."/>
            <person name="de Jong P."/>
            <person name="Grimwood J."/>
            <person name="Chapman J.A."/>
            <person name="Shapiro H."/>
            <person name="Aerts A."/>
            <person name="Otillar R.P."/>
            <person name="Terry A.Y."/>
            <person name="Boore J.L."/>
            <person name="Grigoriev I.V."/>
            <person name="Lindberg D.R."/>
            <person name="Seaver E.C."/>
            <person name="Weisblat D.A."/>
            <person name="Putnam N.H."/>
            <person name="Rokhsar D.S."/>
        </authorList>
    </citation>
    <scope>NUCLEOTIDE SEQUENCE</scope>
</reference>
<evidence type="ECO:0000313" key="3">
    <source>
        <dbReference type="EnsemblMetazoa" id="HelroP168928"/>
    </source>
</evidence>
<dbReference type="Proteomes" id="UP000015101">
    <property type="component" value="Unassembled WGS sequence"/>
</dbReference>
<dbReference type="EnsemblMetazoa" id="HelroT168928">
    <property type="protein sequence ID" value="HelroP168928"/>
    <property type="gene ID" value="HelroG168928"/>
</dbReference>
<dbReference type="HOGENOM" id="CLU_300402_0_0_1"/>
<reference evidence="3" key="3">
    <citation type="submission" date="2015-06" db="UniProtKB">
        <authorList>
            <consortium name="EnsemblMetazoa"/>
        </authorList>
    </citation>
    <scope>IDENTIFICATION</scope>
</reference>